<comment type="caution">
    <text evidence="1">The sequence shown here is derived from an EMBL/GenBank/DDBJ whole genome shotgun (WGS) entry which is preliminary data.</text>
</comment>
<organism evidence="1 2">
    <name type="scientific">Caulobacter ginsengisoli</name>
    <dbReference type="NCBI Taxonomy" id="400775"/>
    <lineage>
        <taxon>Bacteria</taxon>
        <taxon>Pseudomonadati</taxon>
        <taxon>Pseudomonadota</taxon>
        <taxon>Alphaproteobacteria</taxon>
        <taxon>Caulobacterales</taxon>
        <taxon>Caulobacteraceae</taxon>
        <taxon>Caulobacter</taxon>
    </lineage>
</organism>
<keyword evidence="2" id="KW-1185">Reference proteome</keyword>
<dbReference type="Pfam" id="PF12599">
    <property type="entry name" value="DUF3768"/>
    <property type="match status" value="1"/>
</dbReference>
<gene>
    <name evidence="1" type="ORF">QO010_000685</name>
</gene>
<dbReference type="InterPro" id="IPR022243">
    <property type="entry name" value="DUF3768"/>
</dbReference>
<dbReference type="EMBL" id="JAUSVS010000001">
    <property type="protein sequence ID" value="MDQ0462937.1"/>
    <property type="molecule type" value="Genomic_DNA"/>
</dbReference>
<evidence type="ECO:0000313" key="1">
    <source>
        <dbReference type="EMBL" id="MDQ0462937.1"/>
    </source>
</evidence>
<accession>A0ABU0ILP9</accession>
<proteinExistence type="predicted"/>
<reference evidence="1 2" key="1">
    <citation type="submission" date="2023-07" db="EMBL/GenBank/DDBJ databases">
        <title>Genomic Encyclopedia of Type Strains, Phase IV (KMG-IV): sequencing the most valuable type-strain genomes for metagenomic binning, comparative biology and taxonomic classification.</title>
        <authorList>
            <person name="Goeker M."/>
        </authorList>
    </citation>
    <scope>NUCLEOTIDE SEQUENCE [LARGE SCALE GENOMIC DNA]</scope>
    <source>
        <strain evidence="1 2">DSM 18695</strain>
    </source>
</reference>
<dbReference type="Proteomes" id="UP001228905">
    <property type="component" value="Unassembled WGS sequence"/>
</dbReference>
<evidence type="ECO:0008006" key="3">
    <source>
        <dbReference type="Google" id="ProtNLM"/>
    </source>
</evidence>
<name>A0ABU0ILP9_9CAUL</name>
<dbReference type="RefSeq" id="WP_307345984.1">
    <property type="nucleotide sequence ID" value="NZ_JAUSVS010000001.1"/>
</dbReference>
<protein>
    <recommendedName>
        <fullName evidence="3">DUF3768 domain-containing protein</fullName>
    </recommendedName>
</protein>
<evidence type="ECO:0000313" key="2">
    <source>
        <dbReference type="Proteomes" id="UP001228905"/>
    </source>
</evidence>
<sequence length="114" mass="12487">MTPSIAKRHQICDLNDDFRTGGPCGSGRWLFTRGVSDLGVAFAARALADVRAFDTFTADNDPYGEHDFGAFDLAGERLFWKIDYYNLDLGGGSENPADPAVTCRVLTIMLASEY</sequence>